<comment type="caution">
    <text evidence="1">The sequence shown here is derived from an EMBL/GenBank/DDBJ whole genome shotgun (WGS) entry which is preliminary data.</text>
</comment>
<sequence>MTNYETPLAQAIDLWSHGQHINRDHVRALLDDGWTGEEISRMERAYFSAPEEFLERDSSLDGVAVLGEE</sequence>
<accession>A0ABW4Y5F0</accession>
<gene>
    <name evidence="1" type="ORF">ACFSJC_05620</name>
</gene>
<proteinExistence type="predicted"/>
<organism evidence="1 2">
    <name type="scientific">Thiorhodococcus fuscus</name>
    <dbReference type="NCBI Taxonomy" id="527200"/>
    <lineage>
        <taxon>Bacteria</taxon>
        <taxon>Pseudomonadati</taxon>
        <taxon>Pseudomonadota</taxon>
        <taxon>Gammaproteobacteria</taxon>
        <taxon>Chromatiales</taxon>
        <taxon>Chromatiaceae</taxon>
        <taxon>Thiorhodococcus</taxon>
    </lineage>
</organism>
<keyword evidence="2" id="KW-1185">Reference proteome</keyword>
<dbReference type="EMBL" id="JBHUHX010000010">
    <property type="protein sequence ID" value="MFD2111315.1"/>
    <property type="molecule type" value="Genomic_DNA"/>
</dbReference>
<dbReference type="RefSeq" id="WP_386024405.1">
    <property type="nucleotide sequence ID" value="NZ_JBHUHX010000010.1"/>
</dbReference>
<evidence type="ECO:0000313" key="2">
    <source>
        <dbReference type="Proteomes" id="UP001597337"/>
    </source>
</evidence>
<evidence type="ECO:0000313" key="1">
    <source>
        <dbReference type="EMBL" id="MFD2111315.1"/>
    </source>
</evidence>
<reference evidence="2" key="1">
    <citation type="journal article" date="2019" name="Int. J. Syst. Evol. Microbiol.">
        <title>The Global Catalogue of Microorganisms (GCM) 10K type strain sequencing project: providing services to taxonomists for standard genome sequencing and annotation.</title>
        <authorList>
            <consortium name="The Broad Institute Genomics Platform"/>
            <consortium name="The Broad Institute Genome Sequencing Center for Infectious Disease"/>
            <person name="Wu L."/>
            <person name="Ma J."/>
        </authorList>
    </citation>
    <scope>NUCLEOTIDE SEQUENCE [LARGE SCALE GENOMIC DNA]</scope>
    <source>
        <strain evidence="2">KACC 12597</strain>
    </source>
</reference>
<dbReference type="Proteomes" id="UP001597337">
    <property type="component" value="Unassembled WGS sequence"/>
</dbReference>
<protein>
    <submittedName>
        <fullName evidence="1">Uncharacterized protein</fullName>
    </submittedName>
</protein>
<name>A0ABW4Y5F0_9GAMM</name>